<sequence length="89" mass="10519">MTKTFWNLFKSPQNNINTDSDDYNEMNEAAPVTTSSEMRNIMKSMRSYLEVHPNGEMNCKMDDIEQFIDNLMLKKAMQRKIPDYFPKSQ</sequence>
<dbReference type="Proteomes" id="UP000887159">
    <property type="component" value="Unassembled WGS sequence"/>
</dbReference>
<name>A0A8X6S1W6_TRICX</name>
<keyword evidence="2" id="KW-1185">Reference proteome</keyword>
<dbReference type="EMBL" id="BMAU01021221">
    <property type="protein sequence ID" value="GFY00516.1"/>
    <property type="molecule type" value="Genomic_DNA"/>
</dbReference>
<reference evidence="1" key="1">
    <citation type="submission" date="2020-08" db="EMBL/GenBank/DDBJ databases">
        <title>Multicomponent nature underlies the extraordinary mechanical properties of spider dragline silk.</title>
        <authorList>
            <person name="Kono N."/>
            <person name="Nakamura H."/>
            <person name="Mori M."/>
            <person name="Yoshida Y."/>
            <person name="Ohtoshi R."/>
            <person name="Malay A.D."/>
            <person name="Moran D.A.P."/>
            <person name="Tomita M."/>
            <person name="Numata K."/>
            <person name="Arakawa K."/>
        </authorList>
    </citation>
    <scope>NUCLEOTIDE SEQUENCE</scope>
</reference>
<proteinExistence type="predicted"/>
<accession>A0A8X6S1W6</accession>
<evidence type="ECO:0000313" key="2">
    <source>
        <dbReference type="Proteomes" id="UP000887159"/>
    </source>
</evidence>
<evidence type="ECO:0000313" key="1">
    <source>
        <dbReference type="EMBL" id="GFY00516.1"/>
    </source>
</evidence>
<comment type="caution">
    <text evidence="1">The sequence shown here is derived from an EMBL/GenBank/DDBJ whole genome shotgun (WGS) entry which is preliminary data.</text>
</comment>
<dbReference type="AlphaFoldDB" id="A0A8X6S1W6"/>
<protein>
    <submittedName>
        <fullName evidence="1">Uncharacterized protein</fullName>
    </submittedName>
</protein>
<gene>
    <name evidence="1" type="primary">NCL1_21063</name>
    <name evidence="1" type="ORF">TNCV_2139131</name>
</gene>
<organism evidence="1 2">
    <name type="scientific">Trichonephila clavipes</name>
    <name type="common">Golden silk orbweaver</name>
    <name type="synonym">Nephila clavipes</name>
    <dbReference type="NCBI Taxonomy" id="2585209"/>
    <lineage>
        <taxon>Eukaryota</taxon>
        <taxon>Metazoa</taxon>
        <taxon>Ecdysozoa</taxon>
        <taxon>Arthropoda</taxon>
        <taxon>Chelicerata</taxon>
        <taxon>Arachnida</taxon>
        <taxon>Araneae</taxon>
        <taxon>Araneomorphae</taxon>
        <taxon>Entelegynae</taxon>
        <taxon>Araneoidea</taxon>
        <taxon>Nephilidae</taxon>
        <taxon>Trichonephila</taxon>
    </lineage>
</organism>